<comment type="caution">
    <text evidence="2">The sequence shown here is derived from an EMBL/GenBank/DDBJ whole genome shotgun (WGS) entry which is preliminary data.</text>
</comment>
<evidence type="ECO:0000259" key="1">
    <source>
        <dbReference type="Pfam" id="PF07045"/>
    </source>
</evidence>
<protein>
    <submittedName>
        <fullName evidence="2">DUF1330 domain-containing protein</fullName>
    </submittedName>
</protein>
<accession>A0ABT1E3G7</accession>
<name>A0ABT1E3G7_9ACTN</name>
<dbReference type="InterPro" id="IPR011008">
    <property type="entry name" value="Dimeric_a/b-barrel"/>
</dbReference>
<dbReference type="SUPFAM" id="SSF54909">
    <property type="entry name" value="Dimeric alpha+beta barrel"/>
    <property type="match status" value="1"/>
</dbReference>
<gene>
    <name evidence="2" type="ORF">M1L60_44625</name>
</gene>
<sequence length="131" mass="14675">MAVDPDREFLATFLADEPDHPVVMLNLLRFAPGGRELYRQYSTAFADKIAHRFGVQVVYAGDGREAIVAETGQQWDAVLLVAYPSRRALAEMVTDPEYVKISPLRSRSLSEAVLQPTRPWGRLLPPVQPEP</sequence>
<dbReference type="Proteomes" id="UP001523369">
    <property type="component" value="Unassembled WGS sequence"/>
</dbReference>
<proteinExistence type="predicted"/>
<dbReference type="RefSeq" id="WP_253243691.1">
    <property type="nucleotide sequence ID" value="NZ_JAMYJR010000062.1"/>
</dbReference>
<dbReference type="Pfam" id="PF07045">
    <property type="entry name" value="DUF1330"/>
    <property type="match status" value="1"/>
</dbReference>
<dbReference type="PANTHER" id="PTHR40257">
    <property type="match status" value="1"/>
</dbReference>
<reference evidence="2 3" key="1">
    <citation type="submission" date="2022-06" db="EMBL/GenBank/DDBJ databases">
        <title>New Species of the Genus Actinoplanes, ActinopZanes ferrugineus.</title>
        <authorList>
            <person name="Ding P."/>
        </authorList>
    </citation>
    <scope>NUCLEOTIDE SEQUENCE [LARGE SCALE GENOMIC DNA]</scope>
    <source>
        <strain evidence="2 3">TRM88003</strain>
    </source>
</reference>
<keyword evidence="3" id="KW-1185">Reference proteome</keyword>
<dbReference type="Gene3D" id="3.30.70.100">
    <property type="match status" value="1"/>
</dbReference>
<organism evidence="2 3">
    <name type="scientific">Paractinoplanes aksuensis</name>
    <dbReference type="NCBI Taxonomy" id="2939490"/>
    <lineage>
        <taxon>Bacteria</taxon>
        <taxon>Bacillati</taxon>
        <taxon>Actinomycetota</taxon>
        <taxon>Actinomycetes</taxon>
        <taxon>Micromonosporales</taxon>
        <taxon>Micromonosporaceae</taxon>
        <taxon>Paractinoplanes</taxon>
    </lineage>
</organism>
<evidence type="ECO:0000313" key="3">
    <source>
        <dbReference type="Proteomes" id="UP001523369"/>
    </source>
</evidence>
<dbReference type="PANTHER" id="PTHR40257:SF1">
    <property type="entry name" value="DUF1330 DOMAIN-CONTAINING PROTEIN"/>
    <property type="match status" value="1"/>
</dbReference>
<dbReference type="InterPro" id="IPR010753">
    <property type="entry name" value="DUF1330"/>
</dbReference>
<dbReference type="EMBL" id="JAMYJR010000062">
    <property type="protein sequence ID" value="MCO8277683.1"/>
    <property type="molecule type" value="Genomic_DNA"/>
</dbReference>
<feature type="domain" description="DUF1330" evidence="1">
    <location>
        <begin position="36"/>
        <end position="108"/>
    </location>
</feature>
<evidence type="ECO:0000313" key="2">
    <source>
        <dbReference type="EMBL" id="MCO8277683.1"/>
    </source>
</evidence>